<dbReference type="GO" id="GO:0003676">
    <property type="term" value="F:nucleic acid binding"/>
    <property type="evidence" value="ECO:0007669"/>
    <property type="project" value="InterPro"/>
</dbReference>
<evidence type="ECO:0000259" key="3">
    <source>
        <dbReference type="PROSITE" id="PS50158"/>
    </source>
</evidence>
<evidence type="ECO:0000313" key="4">
    <source>
        <dbReference type="EMBL" id="KAI5346250.1"/>
    </source>
</evidence>
<dbReference type="SUPFAM" id="SSF50630">
    <property type="entry name" value="Acid proteases"/>
    <property type="match status" value="2"/>
</dbReference>
<feature type="region of interest" description="Disordered" evidence="2">
    <location>
        <begin position="1"/>
        <end position="45"/>
    </location>
</feature>
<feature type="compositionally biased region" description="Low complexity" evidence="2">
    <location>
        <begin position="261"/>
        <end position="276"/>
    </location>
</feature>
<evidence type="ECO:0000313" key="5">
    <source>
        <dbReference type="Proteomes" id="UP001054821"/>
    </source>
</evidence>
<feature type="compositionally biased region" description="Basic residues" evidence="2">
    <location>
        <begin position="1"/>
        <end position="12"/>
    </location>
</feature>
<keyword evidence="5" id="KW-1185">Reference proteome</keyword>
<dbReference type="GO" id="GO:0008270">
    <property type="term" value="F:zinc ion binding"/>
    <property type="evidence" value="ECO:0007669"/>
    <property type="project" value="UniProtKB-KW"/>
</dbReference>
<dbReference type="PANTHER" id="PTHR15503">
    <property type="entry name" value="LDOC1 RELATED"/>
    <property type="match status" value="1"/>
</dbReference>
<feature type="domain" description="CCHC-type" evidence="3">
    <location>
        <begin position="351"/>
        <end position="365"/>
    </location>
</feature>
<accession>A0AAD4WML9</accession>
<feature type="compositionally biased region" description="Pro residues" evidence="2">
    <location>
        <begin position="1570"/>
        <end position="1580"/>
    </location>
</feature>
<gene>
    <name evidence="4" type="ORF">L3X38_014129</name>
</gene>
<dbReference type="SUPFAM" id="SSF57756">
    <property type="entry name" value="Retrovirus zinc finger-like domains"/>
    <property type="match status" value="2"/>
</dbReference>
<keyword evidence="1" id="KW-0863">Zinc-finger</keyword>
<dbReference type="InterPro" id="IPR021109">
    <property type="entry name" value="Peptidase_aspartic_dom_sf"/>
</dbReference>
<feature type="compositionally biased region" description="Low complexity" evidence="2">
    <location>
        <begin position="1110"/>
        <end position="1121"/>
    </location>
</feature>
<keyword evidence="1" id="KW-0479">Metal-binding</keyword>
<dbReference type="Pfam" id="PF03732">
    <property type="entry name" value="Retrotrans_gag"/>
    <property type="match status" value="2"/>
</dbReference>
<dbReference type="PROSITE" id="PS50158">
    <property type="entry name" value="ZF_CCHC"/>
    <property type="match status" value="4"/>
</dbReference>
<organism evidence="4 5">
    <name type="scientific">Prunus dulcis</name>
    <name type="common">Almond</name>
    <name type="synonym">Amygdalus dulcis</name>
    <dbReference type="NCBI Taxonomy" id="3755"/>
    <lineage>
        <taxon>Eukaryota</taxon>
        <taxon>Viridiplantae</taxon>
        <taxon>Streptophyta</taxon>
        <taxon>Embryophyta</taxon>
        <taxon>Tracheophyta</taxon>
        <taxon>Spermatophyta</taxon>
        <taxon>Magnoliopsida</taxon>
        <taxon>eudicotyledons</taxon>
        <taxon>Gunneridae</taxon>
        <taxon>Pentapetalae</taxon>
        <taxon>rosids</taxon>
        <taxon>fabids</taxon>
        <taxon>Rosales</taxon>
        <taxon>Rosaceae</taxon>
        <taxon>Amygdaloideae</taxon>
        <taxon>Amygdaleae</taxon>
        <taxon>Prunus</taxon>
    </lineage>
</organism>
<dbReference type="Pfam" id="PF00098">
    <property type="entry name" value="zf-CCHC"/>
    <property type="match status" value="4"/>
</dbReference>
<feature type="region of interest" description="Disordered" evidence="2">
    <location>
        <begin position="377"/>
        <end position="430"/>
    </location>
</feature>
<feature type="region of interest" description="Disordered" evidence="2">
    <location>
        <begin position="240"/>
        <end position="319"/>
    </location>
</feature>
<comment type="caution">
    <text evidence="4">The sequence shown here is derived from an EMBL/GenBank/DDBJ whole genome shotgun (WGS) entry which is preliminary data.</text>
</comment>
<dbReference type="InterPro" id="IPR032567">
    <property type="entry name" value="RTL1-rel"/>
</dbReference>
<feature type="region of interest" description="Disordered" evidence="2">
    <location>
        <begin position="1203"/>
        <end position="1256"/>
    </location>
</feature>
<evidence type="ECO:0000256" key="1">
    <source>
        <dbReference type="PROSITE-ProRule" id="PRU00047"/>
    </source>
</evidence>
<feature type="compositionally biased region" description="Polar residues" evidence="2">
    <location>
        <begin position="1122"/>
        <end position="1143"/>
    </location>
</feature>
<feature type="domain" description="CCHC-type" evidence="3">
    <location>
        <begin position="321"/>
        <end position="336"/>
    </location>
</feature>
<feature type="compositionally biased region" description="Pro residues" evidence="2">
    <location>
        <begin position="843"/>
        <end position="866"/>
    </location>
</feature>
<dbReference type="PANTHER" id="PTHR15503:SF45">
    <property type="entry name" value="RNA-DIRECTED DNA POLYMERASE HOMOLOG"/>
    <property type="match status" value="1"/>
</dbReference>
<feature type="region of interest" description="Disordered" evidence="2">
    <location>
        <begin position="1066"/>
        <end position="1145"/>
    </location>
</feature>
<feature type="domain" description="CCHC-type" evidence="3">
    <location>
        <begin position="1177"/>
        <end position="1191"/>
    </location>
</feature>
<dbReference type="Gene3D" id="4.10.60.10">
    <property type="entry name" value="Zinc finger, CCHC-type"/>
    <property type="match status" value="2"/>
</dbReference>
<sequence length="1580" mass="173136">MSARRARTRGRGQRWGPNPPPPSPSPPPSPPVPSPPPSPPAGDNALDMRHVLSQFTRTMATALRGRRGTESSEIKRVKELGAKEFVGSTDPAEAELWITDVERIFEVLECPAEDRVRLATFLLKGNAYHWWKAVKRGYENPAAINWEEFQRIFSEQFYPPSYRHAKKSEFLYLKQGSMSVMEYEHKFNELSRFAPELVATEEDRCRRFEEGLWWDIQAVVTANTYPNMRALAQAAERVSRKLGGNVGRRRRDTPGVGGPSQGPSKRGGSSSSSASGGWSGGRGSSSSSGRSGSRPAWTQYSGPQSTASTARTPSRHTGVTCFNCGQVGHIAKDCTSYTQGGGPSQSSSLTCYFCGQVGHTKRSCPIILQTNTAIQGTGAQQGQGSMGQNQNQGGVSSSAAGSSSSRAPSSSRGRSGGQARGQPGRSTTQARVFSMTQQEAYATPDVITGMIPIFGYLARVLIDPGATHSFVAHSFLPYISIRPIPITGRFSISLPTGEVLFADRVFRNCFVQVDDAWLEADLIPLDLADLDIILGMDWLEKHHASVDCFRKEVTLRSPGQPKVIFRGERRVLPTCLISAITAKKLLKKGSYLPLLVELRKDGVELEMTQQGGLLASLHVRPILVERIIVAQLEDPTLCRIRGEVESGSRKDYAIRGDGALDPRPVPFDSSRRPDQALPVFPVGNHEFRPRVRLVRTGTVPSLRRRLRRPNPVIEIFLEVKYVVLGIPRTVWDFTDYESEPRMFRFKNAKFAGVSTARTQQAGPSRGQAAWDYLLSKFLLGLLSLQGRLCQIFGRKSRVLDWRARHREDVGTKTGSAPVSGKFRGGIMSARRARTRGRGQRWGPNPPPPSPSPPPSPPVPSPPPSPPAGDNALDMRHVLSQFTRTMATALRGRRGTESSEIKRVKELGAKEFVGSTDPAEAELWITDVERIFEVLECPAEDRVRLATFLLKGNAYHWWKAVKRGYENPAAINWEEFQRIFSEQFYPPSYRHAKKSEFLYLKQGSMSVMEYEHKFNELSRFAPELVATEEDRCRRFEEGLWWDIQAVVTANTYPNMRALAQAAERVSRKLGGNVGRRRRDTPGVGGPSQGPSKRGGSSSSSASGGWSGGRGSSSSSGRSGSRPAWTQYSGPQSTASTARTPSRHTGVTCFNCGQVGHIAKDCTSYTQGGGPSQSSSLTCYFCGQVGHTKRSCPIILQTNTAIQGTGAQQGQGSMGQNQNQGGVSSSAAGSSSSRAPSSSRGRSGGQARGQPGRSTTQARVFSMTQQEAYATPDVITGMIPIFGYLARVLIDPGATHSFVAHSFLPYISIRPIPITGRFSISLPTGEVLFADRVFRNCFVQVDDAWLEADLIPLDLADLDIILGMDWLEKHHASVDCFRKEVTLRSPGQPKVIFRGERRVLPTCLISAITAKKLLKKGCEGLTHLRTAYLPLLVELRKDGVELEMTQQGGLLASLHVRPILVERIIVAQLEDPTLCRIRGEVESGSRKDYAIRGDGALVTGTRLCVPKNEYLKREILEEAHCSTYTMHPGRPETGPVRLISSARSSAARFPRRKPRIPAARSTGSNRNCSVVAPPPPPPKPGD</sequence>
<evidence type="ECO:0000256" key="2">
    <source>
        <dbReference type="SAM" id="MobiDB-lite"/>
    </source>
</evidence>
<dbReference type="Proteomes" id="UP001054821">
    <property type="component" value="Chromosome 2"/>
</dbReference>
<feature type="compositionally biased region" description="Pro residues" evidence="2">
    <location>
        <begin position="17"/>
        <end position="40"/>
    </location>
</feature>
<feature type="region of interest" description="Disordered" evidence="2">
    <location>
        <begin position="1541"/>
        <end position="1580"/>
    </location>
</feature>
<feature type="domain" description="CCHC-type" evidence="3">
    <location>
        <begin position="1147"/>
        <end position="1162"/>
    </location>
</feature>
<feature type="compositionally biased region" description="Low complexity" evidence="2">
    <location>
        <begin position="284"/>
        <end position="295"/>
    </location>
</feature>
<dbReference type="InterPro" id="IPR001878">
    <property type="entry name" value="Znf_CCHC"/>
</dbReference>
<dbReference type="InterPro" id="IPR036875">
    <property type="entry name" value="Znf_CCHC_sf"/>
</dbReference>
<dbReference type="Pfam" id="PF08284">
    <property type="entry name" value="RVP_2"/>
    <property type="match status" value="2"/>
</dbReference>
<feature type="compositionally biased region" description="Low complexity" evidence="2">
    <location>
        <begin position="1087"/>
        <end position="1102"/>
    </location>
</feature>
<name>A0AAD4WML9_PRUDU</name>
<feature type="compositionally biased region" description="Polar residues" evidence="2">
    <location>
        <begin position="296"/>
        <end position="317"/>
    </location>
</feature>
<feature type="compositionally biased region" description="Low complexity" evidence="2">
    <location>
        <begin position="1212"/>
        <end position="1239"/>
    </location>
</feature>
<dbReference type="InterPro" id="IPR005162">
    <property type="entry name" value="Retrotrans_gag_dom"/>
</dbReference>
<dbReference type="CDD" id="cd00303">
    <property type="entry name" value="retropepsin_like"/>
    <property type="match status" value="2"/>
</dbReference>
<protein>
    <recommendedName>
        <fullName evidence="3">CCHC-type domain-containing protein</fullName>
    </recommendedName>
</protein>
<reference evidence="4 5" key="1">
    <citation type="journal article" date="2022" name="G3 (Bethesda)">
        <title>Whole-genome sequence and methylome profiling of the almond [Prunus dulcis (Mill.) D.A. Webb] cultivar 'Nonpareil'.</title>
        <authorList>
            <person name="D'Amico-Willman K.M."/>
            <person name="Ouma W.Z."/>
            <person name="Meulia T."/>
            <person name="Sideli G.M."/>
            <person name="Gradziel T.M."/>
            <person name="Fresnedo-Ramirez J."/>
        </authorList>
    </citation>
    <scope>NUCLEOTIDE SEQUENCE [LARGE SCALE GENOMIC DNA]</scope>
    <source>
        <strain evidence="4">Clone GOH B32 T37-40</strain>
    </source>
</reference>
<dbReference type="Gene3D" id="2.40.70.10">
    <property type="entry name" value="Acid Proteases"/>
    <property type="match status" value="2"/>
</dbReference>
<proteinExistence type="predicted"/>
<feature type="compositionally biased region" description="Low complexity" evidence="2">
    <location>
        <begin position="386"/>
        <end position="413"/>
    </location>
</feature>
<feature type="region of interest" description="Disordered" evidence="2">
    <location>
        <begin position="808"/>
        <end position="871"/>
    </location>
</feature>
<dbReference type="SMART" id="SM00343">
    <property type="entry name" value="ZnF_C2HC"/>
    <property type="match status" value="4"/>
</dbReference>
<keyword evidence="1" id="KW-0862">Zinc</keyword>
<dbReference type="EMBL" id="JAJFAZ020000002">
    <property type="protein sequence ID" value="KAI5346250.1"/>
    <property type="molecule type" value="Genomic_DNA"/>
</dbReference>